<keyword evidence="1" id="KW-0393">Immunoglobulin domain</keyword>
<dbReference type="PANTHER" id="PTHR10075">
    <property type="entry name" value="BASIGIN RELATED"/>
    <property type="match status" value="1"/>
</dbReference>
<dbReference type="Gene3D" id="2.60.40.10">
    <property type="entry name" value="Immunoglobulins"/>
    <property type="match status" value="1"/>
</dbReference>
<protein>
    <recommendedName>
        <fullName evidence="2">Ig-like domain-containing protein</fullName>
    </recommendedName>
</protein>
<proteinExistence type="predicted"/>
<dbReference type="InterPro" id="IPR003599">
    <property type="entry name" value="Ig_sub"/>
</dbReference>
<dbReference type="PANTHER" id="PTHR10075:SF100">
    <property type="entry name" value="FASCICLIN-2"/>
    <property type="match status" value="1"/>
</dbReference>
<dbReference type="InterPro" id="IPR007110">
    <property type="entry name" value="Ig-like_dom"/>
</dbReference>
<dbReference type="AlphaFoldDB" id="A0A7R9HM04"/>
<dbReference type="FunFam" id="2.60.40.10:FF:001118">
    <property type="entry name" value="Down syndrome cell adhesion molecule-like protein Dscam2"/>
    <property type="match status" value="1"/>
</dbReference>
<dbReference type="SUPFAM" id="SSF48726">
    <property type="entry name" value="Immunoglobulin"/>
    <property type="match status" value="1"/>
</dbReference>
<evidence type="ECO:0000256" key="1">
    <source>
        <dbReference type="ARBA" id="ARBA00023319"/>
    </source>
</evidence>
<name>A0A7R9HM04_9NEOP</name>
<dbReference type="GO" id="GO:0005886">
    <property type="term" value="C:plasma membrane"/>
    <property type="evidence" value="ECO:0007669"/>
    <property type="project" value="TreeGrafter"/>
</dbReference>
<gene>
    <name evidence="3" type="ORF">TMSB3V08_LOCUS4228</name>
</gene>
<dbReference type="GO" id="GO:0070593">
    <property type="term" value="P:dendrite self-avoidance"/>
    <property type="evidence" value="ECO:0007669"/>
    <property type="project" value="TreeGrafter"/>
</dbReference>
<dbReference type="InterPro" id="IPR003598">
    <property type="entry name" value="Ig_sub2"/>
</dbReference>
<sequence>MASSPYQAIPTKQPPYSDEDCVNFCGYRVSEHRGIVAPAIVEHTGTVHVSQDEGAVLLCVSQGCPSPDYRWFNLNSGGGEPEPVLPGPRTRLLGPILVIEAVTAEDASMYRCSASNAGGEASAELRLVVSTPLHVEVILAQTRTWDLLILPSGLS</sequence>
<dbReference type="GO" id="GO:0098632">
    <property type="term" value="F:cell-cell adhesion mediator activity"/>
    <property type="evidence" value="ECO:0007669"/>
    <property type="project" value="TreeGrafter"/>
</dbReference>
<feature type="domain" description="Ig-like" evidence="2">
    <location>
        <begin position="38"/>
        <end position="130"/>
    </location>
</feature>
<dbReference type="InterPro" id="IPR036179">
    <property type="entry name" value="Ig-like_dom_sf"/>
</dbReference>
<dbReference type="Pfam" id="PF13927">
    <property type="entry name" value="Ig_3"/>
    <property type="match status" value="1"/>
</dbReference>
<dbReference type="EMBL" id="OB793445">
    <property type="protein sequence ID" value="CAD7427381.1"/>
    <property type="molecule type" value="Genomic_DNA"/>
</dbReference>
<dbReference type="GO" id="GO:0007411">
    <property type="term" value="P:axon guidance"/>
    <property type="evidence" value="ECO:0007669"/>
    <property type="project" value="TreeGrafter"/>
</dbReference>
<dbReference type="GO" id="GO:0007156">
    <property type="term" value="P:homophilic cell adhesion via plasma membrane adhesion molecules"/>
    <property type="evidence" value="ECO:0007669"/>
    <property type="project" value="TreeGrafter"/>
</dbReference>
<dbReference type="GO" id="GO:0030424">
    <property type="term" value="C:axon"/>
    <property type="evidence" value="ECO:0007669"/>
    <property type="project" value="TreeGrafter"/>
</dbReference>
<dbReference type="InterPro" id="IPR013783">
    <property type="entry name" value="Ig-like_fold"/>
</dbReference>
<reference evidence="3" key="1">
    <citation type="submission" date="2020-11" db="EMBL/GenBank/DDBJ databases">
        <authorList>
            <person name="Tran Van P."/>
        </authorList>
    </citation>
    <scope>NUCLEOTIDE SEQUENCE</scope>
</reference>
<dbReference type="SMART" id="SM00408">
    <property type="entry name" value="IGc2"/>
    <property type="match status" value="1"/>
</dbReference>
<evidence type="ECO:0000259" key="2">
    <source>
        <dbReference type="PROSITE" id="PS50835"/>
    </source>
</evidence>
<accession>A0A7R9HM04</accession>
<dbReference type="PROSITE" id="PS50835">
    <property type="entry name" value="IG_LIKE"/>
    <property type="match status" value="1"/>
</dbReference>
<dbReference type="SMART" id="SM00409">
    <property type="entry name" value="IG"/>
    <property type="match status" value="1"/>
</dbReference>
<evidence type="ECO:0000313" key="3">
    <source>
        <dbReference type="EMBL" id="CAD7427381.1"/>
    </source>
</evidence>
<organism evidence="3">
    <name type="scientific">Timema monikensis</name>
    <dbReference type="NCBI Taxonomy" id="170555"/>
    <lineage>
        <taxon>Eukaryota</taxon>
        <taxon>Metazoa</taxon>
        <taxon>Ecdysozoa</taxon>
        <taxon>Arthropoda</taxon>
        <taxon>Hexapoda</taxon>
        <taxon>Insecta</taxon>
        <taxon>Pterygota</taxon>
        <taxon>Neoptera</taxon>
        <taxon>Polyneoptera</taxon>
        <taxon>Phasmatodea</taxon>
        <taxon>Timematodea</taxon>
        <taxon>Timematoidea</taxon>
        <taxon>Timematidae</taxon>
        <taxon>Timema</taxon>
    </lineage>
</organism>